<keyword evidence="1" id="KW-0732">Signal</keyword>
<sequence length="374" mass="40828">MISKRKILNSTLAALLAFGLAACDEGSGILDPQSGPAGTELDLAVDDDFTDALLADAEAALSAVEDVASIGTSGPSLAAEPNPDLVDEARALLEQARQKFVEARRAWRHGDTELAAQLAMEGRLLIAEALVLVFGEEAYADLLQRVNNVIVWLEEGVDAEVSELLDRIRGLRDEAEAIRAEDPTSEDNLIRATERLILALQIAHRERTQQRQQEMAQHARHSIFMASVGINLADNIIGVDRSDRQAYLLRHAIHLRNEAFRLYEAGRFRVAFALARESVNLSLVAVLLEPTTDVSKVAWMEEVSNNAIAAAEQAIVGLPSDHFLVRVLERAKELQARALAVADERPRLAIEVLWHSSLVAWAVVLTVSPDAAVP</sequence>
<dbReference type="EMBL" id="JAACAK010000120">
    <property type="protein sequence ID" value="NIR76324.1"/>
    <property type="molecule type" value="Genomic_DNA"/>
</dbReference>
<reference evidence="2 3" key="1">
    <citation type="submission" date="2020-01" db="EMBL/GenBank/DDBJ databases">
        <title>Genomes assembled from Gulf of Kutch pelagic sediment metagenomes.</title>
        <authorList>
            <person name="Chandrashekar M."/>
            <person name="Mahajan M.S."/>
            <person name="Dave K.J."/>
            <person name="Vatsa P."/>
            <person name="Nathani N.M."/>
        </authorList>
    </citation>
    <scope>NUCLEOTIDE SEQUENCE [LARGE SCALE GENOMIC DNA]</scope>
    <source>
        <strain evidence="2">KS3-K002</strain>
    </source>
</reference>
<feature type="chain" id="PRO_5042182284" evidence="1">
    <location>
        <begin position="23"/>
        <end position="374"/>
    </location>
</feature>
<protein>
    <submittedName>
        <fullName evidence="2">Uncharacterized protein</fullName>
    </submittedName>
</protein>
<evidence type="ECO:0000313" key="2">
    <source>
        <dbReference type="EMBL" id="NIR76324.1"/>
    </source>
</evidence>
<proteinExistence type="predicted"/>
<comment type="caution">
    <text evidence="2">The sequence shown here is derived from an EMBL/GenBank/DDBJ whole genome shotgun (WGS) entry which is preliminary data.</text>
</comment>
<accession>A0AAE4ZAH6</accession>
<gene>
    <name evidence="2" type="ORF">GWO12_14615</name>
</gene>
<feature type="signal peptide" evidence="1">
    <location>
        <begin position="1"/>
        <end position="22"/>
    </location>
</feature>
<dbReference type="PROSITE" id="PS51257">
    <property type="entry name" value="PROKAR_LIPOPROTEIN"/>
    <property type="match status" value="1"/>
</dbReference>
<name>A0AAE4ZAH6_9BACT</name>
<dbReference type="Proteomes" id="UP000702544">
    <property type="component" value="Unassembled WGS sequence"/>
</dbReference>
<evidence type="ECO:0000313" key="3">
    <source>
        <dbReference type="Proteomes" id="UP000702544"/>
    </source>
</evidence>
<organism evidence="2 3">
    <name type="scientific">Candidatus Kutchimonas denitrificans</name>
    <dbReference type="NCBI Taxonomy" id="3056748"/>
    <lineage>
        <taxon>Bacteria</taxon>
        <taxon>Pseudomonadati</taxon>
        <taxon>Gemmatimonadota</taxon>
        <taxon>Gemmatimonadia</taxon>
        <taxon>Candidatus Palauibacterales</taxon>
        <taxon>Candidatus Palauibacteraceae</taxon>
        <taxon>Candidatus Kutchimonas</taxon>
    </lineage>
</organism>
<evidence type="ECO:0000256" key="1">
    <source>
        <dbReference type="SAM" id="SignalP"/>
    </source>
</evidence>
<dbReference type="AlphaFoldDB" id="A0AAE4ZAH6"/>